<gene>
    <name evidence="5" type="primary">recX</name>
    <name evidence="7" type="ORF">ACFSNB_07760</name>
</gene>
<dbReference type="InterPro" id="IPR003783">
    <property type="entry name" value="Regulatory_RecX"/>
</dbReference>
<protein>
    <recommendedName>
        <fullName evidence="3 5">Regulatory protein RecX</fullName>
    </recommendedName>
</protein>
<dbReference type="Gene3D" id="1.10.10.10">
    <property type="entry name" value="Winged helix-like DNA-binding domain superfamily/Winged helix DNA-binding domain"/>
    <property type="match status" value="1"/>
</dbReference>
<evidence type="ECO:0000256" key="4">
    <source>
        <dbReference type="ARBA" id="ARBA00022490"/>
    </source>
</evidence>
<evidence type="ECO:0000256" key="2">
    <source>
        <dbReference type="ARBA" id="ARBA00009695"/>
    </source>
</evidence>
<comment type="caution">
    <text evidence="7">The sequence shown here is derived from an EMBL/GenBank/DDBJ whole genome shotgun (WGS) entry which is preliminary data.</text>
</comment>
<evidence type="ECO:0000256" key="5">
    <source>
        <dbReference type="HAMAP-Rule" id="MF_01114"/>
    </source>
</evidence>
<keyword evidence="8" id="KW-1185">Reference proteome</keyword>
<sequence length="186" mass="20046">MTGRAAPPLLTTAYLEAAALHYLERFASSRANLRRVLLTKARRSLAHHGGEREEAEALIEAVIARLAGLGYLDDAAYAEMKTASLIRRGGSRRAIQAKLAAKGVAAETVRAALEEFDPEAERAAAWALARRRRLGPFRPPAARAAHRDRDLAALARAGFPGEIARAVIDAETTEADPADDPTRDMA</sequence>
<dbReference type="Proteomes" id="UP001597296">
    <property type="component" value="Unassembled WGS sequence"/>
</dbReference>
<keyword evidence="4 5" id="KW-0963">Cytoplasm</keyword>
<dbReference type="PANTHER" id="PTHR33602:SF1">
    <property type="entry name" value="REGULATORY PROTEIN RECX FAMILY PROTEIN"/>
    <property type="match status" value="1"/>
</dbReference>
<accession>A0ABW5CAE1</accession>
<comment type="function">
    <text evidence="5">Modulates RecA activity.</text>
</comment>
<feature type="domain" description="RecX second three-helical" evidence="6">
    <location>
        <begin position="73"/>
        <end position="113"/>
    </location>
</feature>
<evidence type="ECO:0000313" key="8">
    <source>
        <dbReference type="Proteomes" id="UP001597296"/>
    </source>
</evidence>
<dbReference type="Pfam" id="PF02631">
    <property type="entry name" value="RecX_HTH2"/>
    <property type="match status" value="1"/>
</dbReference>
<evidence type="ECO:0000256" key="3">
    <source>
        <dbReference type="ARBA" id="ARBA00018111"/>
    </source>
</evidence>
<dbReference type="PANTHER" id="PTHR33602">
    <property type="entry name" value="REGULATORY PROTEIN RECX FAMILY PROTEIN"/>
    <property type="match status" value="1"/>
</dbReference>
<dbReference type="RefSeq" id="WP_377315555.1">
    <property type="nucleotide sequence ID" value="NZ_JBHUIY010000012.1"/>
</dbReference>
<evidence type="ECO:0000256" key="1">
    <source>
        <dbReference type="ARBA" id="ARBA00004496"/>
    </source>
</evidence>
<reference evidence="8" key="1">
    <citation type="journal article" date="2019" name="Int. J. Syst. Evol. Microbiol.">
        <title>The Global Catalogue of Microorganisms (GCM) 10K type strain sequencing project: providing services to taxonomists for standard genome sequencing and annotation.</title>
        <authorList>
            <consortium name="The Broad Institute Genomics Platform"/>
            <consortium name="The Broad Institute Genome Sequencing Center for Infectious Disease"/>
            <person name="Wu L."/>
            <person name="Ma J."/>
        </authorList>
    </citation>
    <scope>NUCLEOTIDE SEQUENCE [LARGE SCALE GENOMIC DNA]</scope>
    <source>
        <strain evidence="8">KCTC 15012</strain>
    </source>
</reference>
<dbReference type="InterPro" id="IPR036388">
    <property type="entry name" value="WH-like_DNA-bd_sf"/>
</dbReference>
<dbReference type="EMBL" id="JBHUIY010000012">
    <property type="protein sequence ID" value="MFD2233696.1"/>
    <property type="molecule type" value="Genomic_DNA"/>
</dbReference>
<organism evidence="7 8">
    <name type="scientific">Phaeospirillum tilakii</name>
    <dbReference type="NCBI Taxonomy" id="741673"/>
    <lineage>
        <taxon>Bacteria</taxon>
        <taxon>Pseudomonadati</taxon>
        <taxon>Pseudomonadota</taxon>
        <taxon>Alphaproteobacteria</taxon>
        <taxon>Rhodospirillales</taxon>
        <taxon>Rhodospirillaceae</taxon>
        <taxon>Phaeospirillum</taxon>
    </lineage>
</organism>
<dbReference type="InterPro" id="IPR053924">
    <property type="entry name" value="RecX_HTH_2nd"/>
</dbReference>
<evidence type="ECO:0000313" key="7">
    <source>
        <dbReference type="EMBL" id="MFD2233696.1"/>
    </source>
</evidence>
<comment type="subcellular location">
    <subcellularLocation>
        <location evidence="1 5">Cytoplasm</location>
    </subcellularLocation>
</comment>
<comment type="similarity">
    <text evidence="2 5">Belongs to the RecX family.</text>
</comment>
<proteinExistence type="inferred from homology"/>
<evidence type="ECO:0000259" key="6">
    <source>
        <dbReference type="Pfam" id="PF02631"/>
    </source>
</evidence>
<name>A0ABW5CAE1_9PROT</name>
<dbReference type="HAMAP" id="MF_01114">
    <property type="entry name" value="RecX"/>
    <property type="match status" value="1"/>
</dbReference>